<comment type="caution">
    <text evidence="2">The sequence shown here is derived from an EMBL/GenBank/DDBJ whole genome shotgun (WGS) entry which is preliminary data.</text>
</comment>
<gene>
    <name evidence="2" type="ORF">FXN61_12270</name>
</gene>
<reference evidence="2 3" key="1">
    <citation type="submission" date="2019-08" db="EMBL/GenBank/DDBJ databases">
        <title>Lentzea from Indian Himalayas.</title>
        <authorList>
            <person name="Mandal S."/>
            <person name="Mallick Gupta A."/>
            <person name="Maiti P.K."/>
            <person name="Sarkar J."/>
            <person name="Mandal S."/>
        </authorList>
    </citation>
    <scope>NUCLEOTIDE SEQUENCE [LARGE SCALE GENOMIC DNA]</scope>
    <source>
        <strain evidence="2 3">PSKA42</strain>
    </source>
</reference>
<dbReference type="Pfam" id="PF00668">
    <property type="entry name" value="Condensation"/>
    <property type="match status" value="1"/>
</dbReference>
<dbReference type="PANTHER" id="PTHR45527">
    <property type="entry name" value="NONRIBOSOMAL PEPTIDE SYNTHETASE"/>
    <property type="match status" value="1"/>
</dbReference>
<name>A0ABX1FG24_9PSEU</name>
<sequence length="472" mass="52879">MRFLADPGFPAGQPHDGQLGCRCEQRRERAVARGTGTGVRKAHHAHRRVWILQRCQQVHRAGVADRGYVTGGEPLPAIVVRVTLSEERRELLALLTARKATTPGQLRFWRLNQADPADPAYSWPWALRLPGPVDESRLRRALDVVLDRHEILTSAYDWDDGTLWQVPAPRPRLQVVGTDVQTALREDNQRPFHLGSEAPLRVSLLPEDLLLVNIHNIANDGWSMRVFVDELTRSYRGEELPEPSLPHHQHAARLRGWLASRRAEQEVAYWRRRLAGLEPRNGRSRESTVERVRIGADVAEKVRLLGRAAKATPFMTMFALFAKLHGERIGSDDVAIGTSVSGRAPDTERTIGYFVNRLVLRVNTSGEVPDLVRRARTTAVEAFAHATVPFEHLVERLFPAEYLAAAPLVDVMFVFDTSGPAAVEPEYRTSKFSLVVNVKPDANGYVIEAHHPKGAPHGVLRDYARLLKGLTT</sequence>
<protein>
    <recommendedName>
        <fullName evidence="1">Condensation domain-containing protein</fullName>
    </recommendedName>
</protein>
<dbReference type="EMBL" id="VSRL01000034">
    <property type="protein sequence ID" value="NKE57568.1"/>
    <property type="molecule type" value="Genomic_DNA"/>
</dbReference>
<dbReference type="Gene3D" id="3.30.559.30">
    <property type="entry name" value="Nonribosomal peptide synthetase, condensation domain"/>
    <property type="match status" value="1"/>
</dbReference>
<feature type="domain" description="Condensation" evidence="1">
    <location>
        <begin position="102"/>
        <end position="417"/>
    </location>
</feature>
<organism evidence="2 3">
    <name type="scientific">Lentzea indica</name>
    <dbReference type="NCBI Taxonomy" id="2604800"/>
    <lineage>
        <taxon>Bacteria</taxon>
        <taxon>Bacillati</taxon>
        <taxon>Actinomycetota</taxon>
        <taxon>Actinomycetes</taxon>
        <taxon>Pseudonocardiales</taxon>
        <taxon>Pseudonocardiaceae</taxon>
        <taxon>Lentzea</taxon>
    </lineage>
</organism>
<dbReference type="InterPro" id="IPR023213">
    <property type="entry name" value="CAT-like_dom_sf"/>
</dbReference>
<evidence type="ECO:0000313" key="2">
    <source>
        <dbReference type="EMBL" id="NKE57568.1"/>
    </source>
</evidence>
<accession>A0ABX1FG24</accession>
<proteinExistence type="predicted"/>
<evidence type="ECO:0000313" key="3">
    <source>
        <dbReference type="Proteomes" id="UP001515943"/>
    </source>
</evidence>
<dbReference type="Gene3D" id="3.30.559.10">
    <property type="entry name" value="Chloramphenicol acetyltransferase-like domain"/>
    <property type="match status" value="1"/>
</dbReference>
<dbReference type="Proteomes" id="UP001515943">
    <property type="component" value="Unassembled WGS sequence"/>
</dbReference>
<dbReference type="SUPFAM" id="SSF52777">
    <property type="entry name" value="CoA-dependent acyltransferases"/>
    <property type="match status" value="2"/>
</dbReference>
<dbReference type="InterPro" id="IPR001242">
    <property type="entry name" value="Condensation_dom"/>
</dbReference>
<dbReference type="PANTHER" id="PTHR45527:SF1">
    <property type="entry name" value="FATTY ACID SYNTHASE"/>
    <property type="match status" value="1"/>
</dbReference>
<keyword evidence="3" id="KW-1185">Reference proteome</keyword>
<evidence type="ECO:0000259" key="1">
    <source>
        <dbReference type="Pfam" id="PF00668"/>
    </source>
</evidence>